<organism evidence="1 2">
    <name type="scientific">Lysobacter hankyongensis</name>
    <dbReference type="NCBI Taxonomy" id="1176535"/>
    <lineage>
        <taxon>Bacteria</taxon>
        <taxon>Pseudomonadati</taxon>
        <taxon>Pseudomonadota</taxon>
        <taxon>Gammaproteobacteria</taxon>
        <taxon>Lysobacterales</taxon>
        <taxon>Lysobacteraceae</taxon>
        <taxon>Lysobacter</taxon>
    </lineage>
</organism>
<reference evidence="2" key="1">
    <citation type="journal article" date="2019" name="Int. J. Syst. Evol. Microbiol.">
        <title>The Global Catalogue of Microorganisms (GCM) 10K type strain sequencing project: providing services to taxonomists for standard genome sequencing and annotation.</title>
        <authorList>
            <consortium name="The Broad Institute Genomics Platform"/>
            <consortium name="The Broad Institute Genome Sequencing Center for Infectious Disease"/>
            <person name="Wu L."/>
            <person name="Ma J."/>
        </authorList>
    </citation>
    <scope>NUCLEOTIDE SEQUENCE [LARGE SCALE GENOMIC DNA]</scope>
    <source>
        <strain evidence="2">JCM 18204</strain>
    </source>
</reference>
<sequence length="136" mass="14122">MPVLHEPANLADLLKYEAPNLYSRDEVVVAANQTLALGAVVGRVTATREIVALDPAASDGREIAAGVLIEAVVTAATERRRSVIVARHATVFGGALVFAPTLTSEQTAAALAQLAALGVLVRQFPTTAASHAESLR</sequence>
<dbReference type="Pfam" id="PF02924">
    <property type="entry name" value="HDPD"/>
    <property type="match status" value="1"/>
</dbReference>
<protein>
    <submittedName>
        <fullName evidence="1">Head decoration protein</fullName>
    </submittedName>
</protein>
<evidence type="ECO:0000313" key="1">
    <source>
        <dbReference type="EMBL" id="GAA4782629.1"/>
    </source>
</evidence>
<proteinExistence type="predicted"/>
<keyword evidence="2" id="KW-1185">Reference proteome</keyword>
<gene>
    <name evidence="1" type="ORF">GCM10023307_04010</name>
</gene>
<dbReference type="EMBL" id="BAABJE010000001">
    <property type="protein sequence ID" value="GAA4782629.1"/>
    <property type="molecule type" value="Genomic_DNA"/>
</dbReference>
<evidence type="ECO:0000313" key="2">
    <source>
        <dbReference type="Proteomes" id="UP001499959"/>
    </source>
</evidence>
<dbReference type="Gene3D" id="2.40.300.10">
    <property type="entry name" value="Head decoration protein D"/>
    <property type="match status" value="1"/>
</dbReference>
<accession>A0ABP9AL64</accession>
<dbReference type="Proteomes" id="UP001499959">
    <property type="component" value="Unassembled WGS sequence"/>
</dbReference>
<comment type="caution">
    <text evidence="1">The sequence shown here is derived from an EMBL/GenBank/DDBJ whole genome shotgun (WGS) entry which is preliminary data.</text>
</comment>
<dbReference type="RefSeq" id="WP_345301597.1">
    <property type="nucleotide sequence ID" value="NZ_BAABJE010000001.1"/>
</dbReference>
<name>A0ABP9AL64_9GAMM</name>
<dbReference type="InterPro" id="IPR004195">
    <property type="entry name" value="Head_decoration_D"/>
</dbReference>